<name>A0A674MBL3_TAKRU</name>
<keyword evidence="4" id="KW-0013">ADP-ribosylation</keyword>
<dbReference type="GeneTree" id="ENSGT00950000183129"/>
<evidence type="ECO:0000313" key="7">
    <source>
        <dbReference type="Ensembl" id="ENSTRUP00000058322.1"/>
    </source>
</evidence>
<dbReference type="GO" id="GO:0016779">
    <property type="term" value="F:nucleotidyltransferase activity"/>
    <property type="evidence" value="ECO:0007669"/>
    <property type="project" value="UniProtKB-KW"/>
</dbReference>
<dbReference type="Proteomes" id="UP000005226">
    <property type="component" value="Chromosome 9"/>
</dbReference>
<dbReference type="AlphaFoldDB" id="A0A674MBL3"/>
<protein>
    <recommendedName>
        <fullName evidence="9">Poly (ADP-ribose) polymerase family, member 6b</fullName>
    </recommendedName>
</protein>
<comment type="similarity">
    <text evidence="6">Belongs to the ARTD/PARP family.</text>
</comment>
<keyword evidence="2" id="KW-0808">Transferase</keyword>
<evidence type="ECO:0000256" key="3">
    <source>
        <dbReference type="ARBA" id="ARBA00022695"/>
    </source>
</evidence>
<dbReference type="InParanoid" id="A0A674MBL3"/>
<accession>A0A674MBL3</accession>
<evidence type="ECO:0000256" key="2">
    <source>
        <dbReference type="ARBA" id="ARBA00022679"/>
    </source>
</evidence>
<keyword evidence="1" id="KW-0328">Glycosyltransferase</keyword>
<organism evidence="7 8">
    <name type="scientific">Takifugu rubripes</name>
    <name type="common">Japanese pufferfish</name>
    <name type="synonym">Fugu rubripes</name>
    <dbReference type="NCBI Taxonomy" id="31033"/>
    <lineage>
        <taxon>Eukaryota</taxon>
        <taxon>Metazoa</taxon>
        <taxon>Chordata</taxon>
        <taxon>Craniata</taxon>
        <taxon>Vertebrata</taxon>
        <taxon>Euteleostomi</taxon>
        <taxon>Actinopterygii</taxon>
        <taxon>Neopterygii</taxon>
        <taxon>Teleostei</taxon>
        <taxon>Neoteleostei</taxon>
        <taxon>Acanthomorphata</taxon>
        <taxon>Eupercaria</taxon>
        <taxon>Tetraodontiformes</taxon>
        <taxon>Tetradontoidea</taxon>
        <taxon>Tetraodontidae</taxon>
        <taxon>Takifugu</taxon>
    </lineage>
</organism>
<reference evidence="7" key="3">
    <citation type="submission" date="2025-09" db="UniProtKB">
        <authorList>
            <consortium name="Ensembl"/>
        </authorList>
    </citation>
    <scope>IDENTIFICATION</scope>
</reference>
<dbReference type="InterPro" id="IPR051838">
    <property type="entry name" value="ARTD_PARP"/>
</dbReference>
<evidence type="ECO:0000256" key="4">
    <source>
        <dbReference type="ARBA" id="ARBA00022765"/>
    </source>
</evidence>
<sequence length="238" mass="26789">TRSRQAWFNSMGTIKNVHARFNVWTPQSKSIDLQEAPLRAKVILPAMKLNCFTNDSASYIIKNPTGELFTYAPSGKAIGHCKTTPTMEHGFLVQLIRYAEQRIPTLSEYCVVCDEKHVFQNGPVLKPAVCSRELCVFSYYTLGVMSGVTEEVATGAEVVDLLVAMCRAALQSPRKSIIFEPYPCVVDPHDPKTLAFSPKRKSYDRLQKALDSILLIRRMAQVPPWLLAPFKRARALRE</sequence>
<keyword evidence="3" id="KW-0548">Nucleotidyltransferase</keyword>
<keyword evidence="5" id="KW-0520">NAD</keyword>
<dbReference type="GO" id="GO:0016757">
    <property type="term" value="F:glycosyltransferase activity"/>
    <property type="evidence" value="ECO:0007669"/>
    <property type="project" value="UniProtKB-KW"/>
</dbReference>
<evidence type="ECO:0000256" key="6">
    <source>
        <dbReference type="ARBA" id="ARBA00024347"/>
    </source>
</evidence>
<dbReference type="Ensembl" id="ENSTRUT00000082696.1">
    <property type="protein sequence ID" value="ENSTRUP00000058322.1"/>
    <property type="gene ID" value="ENSTRUG00000032998.1"/>
</dbReference>
<evidence type="ECO:0000313" key="8">
    <source>
        <dbReference type="Proteomes" id="UP000005226"/>
    </source>
</evidence>
<evidence type="ECO:0000256" key="1">
    <source>
        <dbReference type="ARBA" id="ARBA00022676"/>
    </source>
</evidence>
<dbReference type="CDD" id="cd01341">
    <property type="entry name" value="ADP_ribosyl"/>
    <property type="match status" value="1"/>
</dbReference>
<dbReference type="PANTHER" id="PTHR21328">
    <property type="entry name" value="POLY ADP-RIBOSE POLYMERASE FAMILY, MEMBER PARP"/>
    <property type="match status" value="1"/>
</dbReference>
<dbReference type="OMA" id="ISREWNH"/>
<reference evidence="7" key="2">
    <citation type="submission" date="2025-08" db="UniProtKB">
        <authorList>
            <consortium name="Ensembl"/>
        </authorList>
    </citation>
    <scope>IDENTIFICATION</scope>
</reference>
<proteinExistence type="inferred from homology"/>
<evidence type="ECO:0008006" key="9">
    <source>
        <dbReference type="Google" id="ProtNLM"/>
    </source>
</evidence>
<evidence type="ECO:0000256" key="5">
    <source>
        <dbReference type="ARBA" id="ARBA00023027"/>
    </source>
</evidence>
<keyword evidence="8" id="KW-1185">Reference proteome</keyword>
<reference evidence="7 8" key="1">
    <citation type="journal article" date="2011" name="Genome Biol. Evol.">
        <title>Integration of the genetic map and genome assembly of fugu facilitates insights into distinct features of genome evolution in teleosts and mammals.</title>
        <authorList>
            <person name="Kai W."/>
            <person name="Kikuchi K."/>
            <person name="Tohari S."/>
            <person name="Chew A.K."/>
            <person name="Tay A."/>
            <person name="Fujiwara A."/>
            <person name="Hosoya S."/>
            <person name="Suetake H."/>
            <person name="Naruse K."/>
            <person name="Brenner S."/>
            <person name="Suzuki Y."/>
            <person name="Venkatesh B."/>
        </authorList>
    </citation>
    <scope>NUCLEOTIDE SEQUENCE [LARGE SCALE GENOMIC DNA]</scope>
</reference>